<evidence type="ECO:0000259" key="3">
    <source>
        <dbReference type="Pfam" id="PF05065"/>
    </source>
</evidence>
<sequence>MAARLASSHFTKDAAIFWSYKMSNLKKLREDRNAAVTAMKEMVARADAESRGFTVDDDSAWAKAEADISSIDKRISAEERIAQFGSSSPILSDAPAVKADGNALFRKYLRNGLEGMAVEERNAVRELRAFSAGTGNTGGFSVPEDFYNVLENALKAMGAMWQTSEIIRTAGGATLPMPTFNYTGISATIVSENAAGTLDSSTPFGVANLAAYTYRSPILPVSLEFLDDTAFDESFITNALAESIVRGTNAHFTTGTGTSQPQGIVTGSVLGKTGTTGQTATVIYDDLVDLVHSIDPAYRTSFNSSNVPANEALFGVGQKVGFMMRDASVAVVRKLKDSQLMPIWSPSYQNGQAGGAPDTLLGFPVYVNNDVPAMAANAKSILFGRLDKYKVRVVQDVRMLRLTERYADNLQVGFVAFLRCDGRLLDAGTNPVKHYANSAT</sequence>
<feature type="domain" description="Phage capsid-like C-terminal" evidence="3">
    <location>
        <begin position="138"/>
        <end position="427"/>
    </location>
</feature>
<evidence type="ECO:0000313" key="4">
    <source>
        <dbReference type="EMBL" id="CAB4152413.1"/>
    </source>
</evidence>
<dbReference type="Pfam" id="PF05065">
    <property type="entry name" value="Phage_capsid"/>
    <property type="match status" value="1"/>
</dbReference>
<dbReference type="GO" id="GO:0044423">
    <property type="term" value="C:virion component"/>
    <property type="evidence" value="ECO:0007669"/>
    <property type="project" value="UniProtKB-KW"/>
</dbReference>
<name>A0A6J5N551_9CAUD</name>
<dbReference type="Gene3D" id="3.30.2320.10">
    <property type="entry name" value="hypothetical protein PF0899 domain"/>
    <property type="match status" value="1"/>
</dbReference>
<keyword evidence="2" id="KW-0946">Virion</keyword>
<comment type="subcellular location">
    <subcellularLocation>
        <location evidence="1">Virion</location>
    </subcellularLocation>
</comment>
<dbReference type="Gene3D" id="3.30.2400.10">
    <property type="entry name" value="Major capsid protein gp5"/>
    <property type="match status" value="1"/>
</dbReference>
<proteinExistence type="predicted"/>
<dbReference type="NCBIfam" id="TIGR01554">
    <property type="entry name" value="major_cap_HK97"/>
    <property type="match status" value="1"/>
</dbReference>
<dbReference type="InterPro" id="IPR054612">
    <property type="entry name" value="Phage_capsid-like_C"/>
</dbReference>
<gene>
    <name evidence="4" type="ORF">UFOVP605_6</name>
</gene>
<evidence type="ECO:0000256" key="2">
    <source>
        <dbReference type="ARBA" id="ARBA00022844"/>
    </source>
</evidence>
<dbReference type="EMBL" id="LR796592">
    <property type="protein sequence ID" value="CAB4152413.1"/>
    <property type="molecule type" value="Genomic_DNA"/>
</dbReference>
<dbReference type="SUPFAM" id="SSF56563">
    <property type="entry name" value="Major capsid protein gp5"/>
    <property type="match status" value="1"/>
</dbReference>
<accession>A0A6J5N551</accession>
<organism evidence="4">
    <name type="scientific">uncultured Caudovirales phage</name>
    <dbReference type="NCBI Taxonomy" id="2100421"/>
    <lineage>
        <taxon>Viruses</taxon>
        <taxon>Duplodnaviria</taxon>
        <taxon>Heunggongvirae</taxon>
        <taxon>Uroviricota</taxon>
        <taxon>Caudoviricetes</taxon>
        <taxon>Peduoviridae</taxon>
        <taxon>Maltschvirus</taxon>
        <taxon>Maltschvirus maltsch</taxon>
    </lineage>
</organism>
<evidence type="ECO:0000256" key="1">
    <source>
        <dbReference type="ARBA" id="ARBA00004328"/>
    </source>
</evidence>
<protein>
    <submittedName>
        <fullName evidence="4">COG4653 Predicted phage phi-C31 gp36 major capsid-like protein</fullName>
    </submittedName>
</protein>
<reference evidence="4" key="1">
    <citation type="submission" date="2020-04" db="EMBL/GenBank/DDBJ databases">
        <authorList>
            <person name="Chiriac C."/>
            <person name="Salcher M."/>
            <person name="Ghai R."/>
            <person name="Kavagutti S V."/>
        </authorList>
    </citation>
    <scope>NUCLEOTIDE SEQUENCE</scope>
</reference>
<dbReference type="InterPro" id="IPR024455">
    <property type="entry name" value="Phage_capsid"/>
</dbReference>